<reference evidence="1" key="1">
    <citation type="submission" date="2022-10" db="EMBL/GenBank/DDBJ databases">
        <title>Culturing micro-colonial fungi from biological soil crusts in the Mojave desert and describing Neophaeococcomyces mojavensis, and introducing the new genera and species Taxawa tesnikishii.</title>
        <authorList>
            <person name="Kurbessoian T."/>
            <person name="Stajich J.E."/>
        </authorList>
    </citation>
    <scope>NUCLEOTIDE SEQUENCE</scope>
    <source>
        <strain evidence="1">JES_112</strain>
    </source>
</reference>
<evidence type="ECO:0000313" key="2">
    <source>
        <dbReference type="Proteomes" id="UP001172386"/>
    </source>
</evidence>
<keyword evidence="2" id="KW-1185">Reference proteome</keyword>
<evidence type="ECO:0000313" key="1">
    <source>
        <dbReference type="EMBL" id="KAJ9656240.1"/>
    </source>
</evidence>
<organism evidence="1 2">
    <name type="scientific">Neophaeococcomyces mojaviensis</name>
    <dbReference type="NCBI Taxonomy" id="3383035"/>
    <lineage>
        <taxon>Eukaryota</taxon>
        <taxon>Fungi</taxon>
        <taxon>Dikarya</taxon>
        <taxon>Ascomycota</taxon>
        <taxon>Pezizomycotina</taxon>
        <taxon>Eurotiomycetes</taxon>
        <taxon>Chaetothyriomycetidae</taxon>
        <taxon>Chaetothyriales</taxon>
        <taxon>Chaetothyriales incertae sedis</taxon>
        <taxon>Neophaeococcomyces</taxon>
    </lineage>
</organism>
<accession>A0ACC3A6P4</accession>
<gene>
    <name evidence="1" type="ORF">H2198_005091</name>
</gene>
<name>A0ACC3A6P4_9EURO</name>
<dbReference type="Proteomes" id="UP001172386">
    <property type="component" value="Unassembled WGS sequence"/>
</dbReference>
<proteinExistence type="predicted"/>
<protein>
    <submittedName>
        <fullName evidence="1">Uncharacterized protein</fullName>
    </submittedName>
</protein>
<comment type="caution">
    <text evidence="1">The sequence shown here is derived from an EMBL/GenBank/DDBJ whole genome shotgun (WGS) entry which is preliminary data.</text>
</comment>
<dbReference type="EMBL" id="JAPDRQ010000081">
    <property type="protein sequence ID" value="KAJ9656240.1"/>
    <property type="molecule type" value="Genomic_DNA"/>
</dbReference>
<sequence length="104" mass="11211">MAAPTDTAATEVQNTTGITPDTLAETLRTSDTLKASHVDIQDISGGCGQSFAAMIVSDAFQGKSALQRHRLVNGILKDEIKAIHAWTPRCLTGEQWEKEQAKSQ</sequence>